<dbReference type="Proteomes" id="UP000477386">
    <property type="component" value="Unassembled WGS sequence"/>
</dbReference>
<dbReference type="EMBL" id="JAAGNZ010000001">
    <property type="protein sequence ID" value="NEU66409.1"/>
    <property type="molecule type" value="Genomic_DNA"/>
</dbReference>
<organism evidence="4 5">
    <name type="scientific">Spirosoma agri</name>
    <dbReference type="NCBI Taxonomy" id="1987381"/>
    <lineage>
        <taxon>Bacteria</taxon>
        <taxon>Pseudomonadati</taxon>
        <taxon>Bacteroidota</taxon>
        <taxon>Cytophagia</taxon>
        <taxon>Cytophagales</taxon>
        <taxon>Cytophagaceae</taxon>
        <taxon>Spirosoma</taxon>
    </lineage>
</organism>
<accession>A0A6M0IDS2</accession>
<dbReference type="PANTHER" id="PTHR46401:SF2">
    <property type="entry name" value="GLYCOSYLTRANSFERASE WBBK-RELATED"/>
    <property type="match status" value="1"/>
</dbReference>
<proteinExistence type="predicted"/>
<feature type="domain" description="Glycosyltransferase subfamily 4-like N-terminal" evidence="3">
    <location>
        <begin position="13"/>
        <end position="180"/>
    </location>
</feature>
<dbReference type="Pfam" id="PF13439">
    <property type="entry name" value="Glyco_transf_4"/>
    <property type="match status" value="1"/>
</dbReference>
<dbReference type="AlphaFoldDB" id="A0A6M0IDS2"/>
<keyword evidence="5" id="KW-1185">Reference proteome</keyword>
<dbReference type="InterPro" id="IPR028098">
    <property type="entry name" value="Glyco_trans_4-like_N"/>
</dbReference>
<dbReference type="SUPFAM" id="SSF53756">
    <property type="entry name" value="UDP-Glycosyltransferase/glycogen phosphorylase"/>
    <property type="match status" value="1"/>
</dbReference>
<dbReference type="RefSeq" id="WP_164035675.1">
    <property type="nucleotide sequence ID" value="NZ_JAAGNZ010000001.1"/>
</dbReference>
<dbReference type="GO" id="GO:0016757">
    <property type="term" value="F:glycosyltransferase activity"/>
    <property type="evidence" value="ECO:0007669"/>
    <property type="project" value="InterPro"/>
</dbReference>
<sequence>MRILHICAYSWEIGGPPKVIFDHAAAALQQGHQVTILSPISAGEKPYPIPNGVELILCQRTPVISRFFREFSIELYQYLTKNIRRFDIVHCHGLWHFGTLAPFFVDRTVAKVITPHGVLDHWVYAHNRWKKELIDTMAQKAYLRRAALIQVLSAGEQQDVNHYLGSHSTKTAIIPNGIRLSDFAALPPKGTFRRKIGLSSDRKIVLFMSRLNVKKGLDILLPAFREYIRTNPATVLILAGSDDGYESTIRQFIETHQLEDSIKLVGMITGDDKKAALADADLFVLPSYSEGFSIAVLEAMAAGTPTLVSDRVGFGEVIRQSQAAEIIDQQTPDSVRQGLEKILGDDELRQQISRNATALLKKEYDIEVVTQKLLNEYKKILK</sequence>
<comment type="caution">
    <text evidence="4">The sequence shown here is derived from an EMBL/GenBank/DDBJ whole genome shotgun (WGS) entry which is preliminary data.</text>
</comment>
<dbReference type="InterPro" id="IPR001296">
    <property type="entry name" value="Glyco_trans_1"/>
</dbReference>
<dbReference type="Gene3D" id="3.40.50.2000">
    <property type="entry name" value="Glycogen Phosphorylase B"/>
    <property type="match status" value="2"/>
</dbReference>
<evidence type="ECO:0000313" key="5">
    <source>
        <dbReference type="Proteomes" id="UP000477386"/>
    </source>
</evidence>
<reference evidence="4 5" key="1">
    <citation type="submission" date="2020-02" db="EMBL/GenBank/DDBJ databases">
        <title>Draft genome sequence of two Spirosoma agri KCTC 52727 and Spirosoma terrae KCTC 52035.</title>
        <authorList>
            <person name="Rojas J."/>
            <person name="Ambika Manirajan B."/>
            <person name="Ratering S."/>
            <person name="Suarez C."/>
            <person name="Schnell S."/>
        </authorList>
    </citation>
    <scope>NUCLEOTIDE SEQUENCE [LARGE SCALE GENOMIC DNA]</scope>
    <source>
        <strain evidence="4 5">KCTC 52727</strain>
    </source>
</reference>
<evidence type="ECO:0000259" key="3">
    <source>
        <dbReference type="Pfam" id="PF13439"/>
    </source>
</evidence>
<protein>
    <submittedName>
        <fullName evidence="4">Glycosyltransferase</fullName>
    </submittedName>
</protein>
<dbReference type="Pfam" id="PF00534">
    <property type="entry name" value="Glycos_transf_1"/>
    <property type="match status" value="1"/>
</dbReference>
<evidence type="ECO:0000256" key="1">
    <source>
        <dbReference type="ARBA" id="ARBA00022679"/>
    </source>
</evidence>
<gene>
    <name evidence="4" type="ORF">GK091_05920</name>
</gene>
<keyword evidence="1 4" id="KW-0808">Transferase</keyword>
<feature type="domain" description="Glycosyl transferase family 1" evidence="2">
    <location>
        <begin position="191"/>
        <end position="357"/>
    </location>
</feature>
<evidence type="ECO:0000313" key="4">
    <source>
        <dbReference type="EMBL" id="NEU66409.1"/>
    </source>
</evidence>
<dbReference type="GO" id="GO:0009103">
    <property type="term" value="P:lipopolysaccharide biosynthetic process"/>
    <property type="evidence" value="ECO:0007669"/>
    <property type="project" value="TreeGrafter"/>
</dbReference>
<name>A0A6M0IDS2_9BACT</name>
<dbReference type="PANTHER" id="PTHR46401">
    <property type="entry name" value="GLYCOSYLTRANSFERASE WBBK-RELATED"/>
    <property type="match status" value="1"/>
</dbReference>
<evidence type="ECO:0000259" key="2">
    <source>
        <dbReference type="Pfam" id="PF00534"/>
    </source>
</evidence>